<accession>A0A0B2BZS8</accession>
<comment type="caution">
    <text evidence="1">The sequence shown here is derived from an EMBL/GenBank/DDBJ whole genome shotgun (WGS) entry which is preliminary data.</text>
</comment>
<evidence type="ECO:0000313" key="1">
    <source>
        <dbReference type="EMBL" id="KHL25380.1"/>
    </source>
</evidence>
<dbReference type="Pfam" id="PF08837">
    <property type="entry name" value="DUF1810"/>
    <property type="match status" value="1"/>
</dbReference>
<keyword evidence="2" id="KW-1185">Reference proteome</keyword>
<dbReference type="SUPFAM" id="SSF140736">
    <property type="entry name" value="Rv1873-like"/>
    <property type="match status" value="1"/>
</dbReference>
<dbReference type="STRING" id="1572751.PK98_01280"/>
<dbReference type="Gene3D" id="1.25.40.380">
    <property type="entry name" value="Protein of unknown function DUF1810"/>
    <property type="match status" value="1"/>
</dbReference>
<dbReference type="InterPro" id="IPR014937">
    <property type="entry name" value="DUF1810"/>
</dbReference>
<dbReference type="OrthoDB" id="9801870at2"/>
<dbReference type="PIRSF" id="PIRSF008546">
    <property type="entry name" value="UCP008546"/>
    <property type="match status" value="1"/>
</dbReference>
<dbReference type="InterPro" id="IPR036287">
    <property type="entry name" value="Rv1873-like_sf"/>
</dbReference>
<organism evidence="1 2">
    <name type="scientific">Croceibacterium mercuriale</name>
    <dbReference type="NCBI Taxonomy" id="1572751"/>
    <lineage>
        <taxon>Bacteria</taxon>
        <taxon>Pseudomonadati</taxon>
        <taxon>Pseudomonadota</taxon>
        <taxon>Alphaproteobacteria</taxon>
        <taxon>Sphingomonadales</taxon>
        <taxon>Erythrobacteraceae</taxon>
        <taxon>Croceibacterium</taxon>
    </lineage>
</organism>
<dbReference type="EMBL" id="JTDN01000001">
    <property type="protein sequence ID" value="KHL25380.1"/>
    <property type="molecule type" value="Genomic_DNA"/>
</dbReference>
<reference evidence="1 2" key="1">
    <citation type="submission" date="2014-11" db="EMBL/GenBank/DDBJ databases">
        <title>Draft genome sequence of Kirrobacter mercurialis.</title>
        <authorList>
            <person name="Coil D.A."/>
            <person name="Eisen J.A."/>
        </authorList>
    </citation>
    <scope>NUCLEOTIDE SEQUENCE [LARGE SCALE GENOMIC DNA]</scope>
    <source>
        <strain evidence="1 2">Coronado</strain>
    </source>
</reference>
<sequence>MADTGLQRFVSAQDSTYVQALAEVRAGDKTSHWMWFVFPQLAGLGRSPTAQFYGIADRAEACAYLAHSVLGLRLREITGAMLAWAGRRSATAILGSVDALKFRSSMTLFEAVAEDPALFAQALDGFCDGQRDPLTVRLLATA</sequence>
<dbReference type="AlphaFoldDB" id="A0A0B2BZS8"/>
<evidence type="ECO:0000313" key="2">
    <source>
        <dbReference type="Proteomes" id="UP000030988"/>
    </source>
</evidence>
<dbReference type="RefSeq" id="WP_039093686.1">
    <property type="nucleotide sequence ID" value="NZ_JTDN01000001.1"/>
</dbReference>
<name>A0A0B2BZS8_9SPHN</name>
<dbReference type="Proteomes" id="UP000030988">
    <property type="component" value="Unassembled WGS sequence"/>
</dbReference>
<protein>
    <submittedName>
        <fullName evidence="1">Calpastatin</fullName>
    </submittedName>
</protein>
<gene>
    <name evidence="1" type="ORF">PK98_01280</name>
</gene>
<proteinExistence type="predicted"/>